<comment type="subcellular location">
    <subcellularLocation>
        <location evidence="2">Cytoplasm</location>
        <location evidence="2">Cytoskeleton</location>
    </subcellularLocation>
</comment>
<keyword evidence="8" id="KW-0479">Metal-binding</keyword>
<dbReference type="Proteomes" id="UP001150538">
    <property type="component" value="Unassembled WGS sequence"/>
</dbReference>
<comment type="caution">
    <text evidence="17">The sequence shown here is derived from an EMBL/GenBank/DDBJ whole genome shotgun (WGS) entry which is preliminary data.</text>
</comment>
<dbReference type="NCBIfam" id="TIGR01263">
    <property type="entry name" value="4HPPD"/>
    <property type="match status" value="1"/>
</dbReference>
<keyword evidence="10" id="KW-0828">Tyrosine catabolism</keyword>
<feature type="compositionally biased region" description="Acidic residues" evidence="15">
    <location>
        <begin position="306"/>
        <end position="319"/>
    </location>
</feature>
<dbReference type="Gene3D" id="3.30.1460.20">
    <property type="match status" value="2"/>
</dbReference>
<keyword evidence="12" id="KW-0009">Actin-binding</keyword>
<keyword evidence="14" id="KW-0585">Phenylalanine catabolism</keyword>
<evidence type="ECO:0000256" key="13">
    <source>
        <dbReference type="ARBA" id="ARBA00023212"/>
    </source>
</evidence>
<dbReference type="InterPro" id="IPR034666">
    <property type="entry name" value="ARPC2/4"/>
</dbReference>
<dbReference type="CDD" id="cd07250">
    <property type="entry name" value="HPPD_C_like"/>
    <property type="match status" value="1"/>
</dbReference>
<evidence type="ECO:0000256" key="3">
    <source>
        <dbReference type="ARBA" id="ARBA00005162"/>
    </source>
</evidence>
<dbReference type="GO" id="GO:0030041">
    <property type="term" value="P:actin filament polymerization"/>
    <property type="evidence" value="ECO:0007669"/>
    <property type="project" value="InterPro"/>
</dbReference>
<dbReference type="AlphaFoldDB" id="A0A9W8DWC6"/>
<dbReference type="PANTHER" id="PTHR11959:SF1">
    <property type="entry name" value="4-HYDROXYPHENYLPYRUVATE DIOXYGENASE"/>
    <property type="match status" value="1"/>
</dbReference>
<evidence type="ECO:0000256" key="12">
    <source>
        <dbReference type="ARBA" id="ARBA00023203"/>
    </source>
</evidence>
<evidence type="ECO:0000256" key="11">
    <source>
        <dbReference type="ARBA" id="ARBA00023004"/>
    </source>
</evidence>
<dbReference type="Pfam" id="PF04045">
    <property type="entry name" value="P34-Arc"/>
    <property type="match status" value="1"/>
</dbReference>
<dbReference type="GO" id="GO:0046872">
    <property type="term" value="F:metal ion binding"/>
    <property type="evidence" value="ECO:0007669"/>
    <property type="project" value="UniProtKB-KW"/>
</dbReference>
<dbReference type="InterPro" id="IPR037523">
    <property type="entry name" value="VOC_core"/>
</dbReference>
<evidence type="ECO:0000256" key="10">
    <source>
        <dbReference type="ARBA" id="ARBA00022878"/>
    </source>
</evidence>
<dbReference type="Gene3D" id="3.10.180.10">
    <property type="entry name" value="2,3-Dihydroxybiphenyl 1,2-Dioxygenase, domain 1"/>
    <property type="match status" value="2"/>
</dbReference>
<accession>A0A9W8DWC6</accession>
<feature type="domain" description="VOC" evidence="16">
    <location>
        <begin position="350"/>
        <end position="481"/>
    </location>
</feature>
<comment type="similarity">
    <text evidence="5">Belongs to the ARPC2 family.</text>
</comment>
<evidence type="ECO:0000256" key="5">
    <source>
        <dbReference type="ARBA" id="ARBA00007192"/>
    </source>
</evidence>
<dbReference type="FunFam" id="3.10.180.10:FF:000001">
    <property type="entry name" value="4-hydroxyphenylpyruvate dioxygenase"/>
    <property type="match status" value="1"/>
</dbReference>
<gene>
    <name evidence="17" type="ORF">H4219_000709</name>
</gene>
<dbReference type="GO" id="GO:0005885">
    <property type="term" value="C:Arp2/3 protein complex"/>
    <property type="evidence" value="ECO:0007669"/>
    <property type="project" value="InterPro"/>
</dbReference>
<reference evidence="17" key="1">
    <citation type="submission" date="2022-07" db="EMBL/GenBank/DDBJ databases">
        <title>Phylogenomic reconstructions and comparative analyses of Kickxellomycotina fungi.</title>
        <authorList>
            <person name="Reynolds N.K."/>
            <person name="Stajich J.E."/>
            <person name="Barry K."/>
            <person name="Grigoriev I.V."/>
            <person name="Crous P."/>
            <person name="Smith M.E."/>
        </authorList>
    </citation>
    <scope>NUCLEOTIDE SEQUENCE</scope>
    <source>
        <strain evidence="17">NBRC 100468</strain>
    </source>
</reference>
<dbReference type="OrthoDB" id="414569at2759"/>
<comment type="cofactor">
    <cofactor evidence="1">
        <name>Fe cation</name>
        <dbReference type="ChEBI" id="CHEBI:24875"/>
    </cofactor>
</comment>
<keyword evidence="18" id="KW-1185">Reference proteome</keyword>
<keyword evidence="13" id="KW-0206">Cytoskeleton</keyword>
<dbReference type="PANTHER" id="PTHR11959">
    <property type="entry name" value="4-HYDROXYPHENYLPYRUVATE DIOXYGENASE"/>
    <property type="match status" value="1"/>
</dbReference>
<dbReference type="EMBL" id="JANBPU010000005">
    <property type="protein sequence ID" value="KAJ1921392.1"/>
    <property type="molecule type" value="Genomic_DNA"/>
</dbReference>
<name>A0A9W8DWC6_9FUNG</name>
<comment type="pathway">
    <text evidence="3">Amino-acid degradation; L-phenylalanine degradation; acetoacetate and fumarate from L-phenylalanine: step 3/6.</text>
</comment>
<dbReference type="GO" id="GO:0006572">
    <property type="term" value="P:L-tyrosine catabolic process"/>
    <property type="evidence" value="ECO:0007669"/>
    <property type="project" value="UniProtKB-KW"/>
</dbReference>
<dbReference type="InterPro" id="IPR005956">
    <property type="entry name" value="4OHPhenylPyrv_dOase"/>
</dbReference>
<organism evidence="17 18">
    <name type="scientific">Mycoemilia scoparia</name>
    <dbReference type="NCBI Taxonomy" id="417184"/>
    <lineage>
        <taxon>Eukaryota</taxon>
        <taxon>Fungi</taxon>
        <taxon>Fungi incertae sedis</taxon>
        <taxon>Zoopagomycota</taxon>
        <taxon>Kickxellomycotina</taxon>
        <taxon>Kickxellomycetes</taxon>
        <taxon>Kickxellales</taxon>
        <taxon>Kickxellaceae</taxon>
        <taxon>Mycoemilia</taxon>
    </lineage>
</organism>
<dbReference type="GO" id="GO:0034314">
    <property type="term" value="P:Arp2/3 complex-mediated actin nucleation"/>
    <property type="evidence" value="ECO:0007669"/>
    <property type="project" value="InterPro"/>
</dbReference>
<dbReference type="InterPro" id="IPR029068">
    <property type="entry name" value="Glyas_Bleomycin-R_OHBP_Dase"/>
</dbReference>
<feature type="domain" description="VOC" evidence="16">
    <location>
        <begin position="511"/>
        <end position="669"/>
    </location>
</feature>
<dbReference type="SUPFAM" id="SSF69645">
    <property type="entry name" value="Arp2/3 complex subunits"/>
    <property type="match status" value="2"/>
</dbReference>
<comment type="similarity">
    <text evidence="4">Belongs to the 4HPPD family.</text>
</comment>
<protein>
    <recommendedName>
        <fullName evidence="6">4-hydroxyphenylpyruvate dioxygenase</fullName>
        <ecNumber evidence="6">1.13.11.27</ecNumber>
    </recommendedName>
</protein>
<dbReference type="SUPFAM" id="SSF54593">
    <property type="entry name" value="Glyoxalase/Bleomycin resistance protein/Dihydroxybiphenyl dioxygenase"/>
    <property type="match status" value="1"/>
</dbReference>
<proteinExistence type="inferred from homology"/>
<evidence type="ECO:0000256" key="6">
    <source>
        <dbReference type="ARBA" id="ARBA00013222"/>
    </source>
</evidence>
<evidence type="ECO:0000256" key="14">
    <source>
        <dbReference type="ARBA" id="ARBA00023232"/>
    </source>
</evidence>
<dbReference type="GO" id="GO:0003779">
    <property type="term" value="F:actin binding"/>
    <property type="evidence" value="ECO:0007669"/>
    <property type="project" value="UniProtKB-KW"/>
</dbReference>
<evidence type="ECO:0000256" key="8">
    <source>
        <dbReference type="ARBA" id="ARBA00022723"/>
    </source>
</evidence>
<dbReference type="Pfam" id="PF00903">
    <property type="entry name" value="Glyoxalase"/>
    <property type="match status" value="2"/>
</dbReference>
<evidence type="ECO:0000256" key="15">
    <source>
        <dbReference type="SAM" id="MobiDB-lite"/>
    </source>
</evidence>
<dbReference type="InterPro" id="IPR007188">
    <property type="entry name" value="ARPC2"/>
</dbReference>
<keyword evidence="9" id="KW-0677">Repeat</keyword>
<sequence>MILLEPDSFVLKKSLLSCFTSEKRDIVDIKLVDFDNVLYHIVTPDDNNVNHLNFSMQMRCFNEAMGYGAGDVLQRIYGNYIDPNTAQGYNVTLRFDLDQLPEDAEGLAQRVSEVKRMIISAPFEQAIQYWESKPEQPGPLMALPYRENETLYVQAHVDRITVIFSVLFKEEMDQVFGKVFLQEFVDVRRQGVLPNAPQVLYSSRDPPLEIRDVVKFTPGENRGFVTFILTPRHFADLEVREKTISQIPLFRDYLQYHIKCAKAYMHSRMRTRVSDFLKVLNRAKPDHSAIHSEKRTVREMQIDDGSNGDDDGDGGEDYDLEEKSCRLSTRNIGMTSYFDKGTKPDFNYEAFDHVTWWVGNAKQAASYYCSNFGFKPLAYKGLETGERNVVSHVVYNNKAVFQFQSALKPGNKEFTEFIGQHGDGVKNVAFSVDDARACFQMAVDGGAAAVKEPWEEEDEHGKVVMATVSVYGDTDHTFVQRQGYRGIFLPGYRQGTSNRAFEILENVPVNYIDHCVSNQPSDMMAEVCKRYERMLGFHRFWSVDDKEVCTDYSSLRSVVMAEYNEKVKMPINEPAPGKGKSQIDEYIEFYGGPGIQHIAINTPDVIEAVRHMRERGAEFLRTPHTYYESLRERLKTSLVDIKEDLAVLEELGILVDYDDNGYLLQIFTRPLQDRPTLFLEFIQRNNHQGFGQGNFKALFEAIEREQADRGNL</sequence>
<evidence type="ECO:0000256" key="7">
    <source>
        <dbReference type="ARBA" id="ARBA00022490"/>
    </source>
</evidence>
<dbReference type="InterPro" id="IPR041736">
    <property type="entry name" value="4OHPhenylPyrv_dOase_N"/>
</dbReference>
<evidence type="ECO:0000256" key="2">
    <source>
        <dbReference type="ARBA" id="ARBA00004245"/>
    </source>
</evidence>
<dbReference type="EC" id="1.13.11.27" evidence="6"/>
<evidence type="ECO:0000259" key="16">
    <source>
        <dbReference type="PROSITE" id="PS51819"/>
    </source>
</evidence>
<evidence type="ECO:0000256" key="9">
    <source>
        <dbReference type="ARBA" id="ARBA00022737"/>
    </source>
</evidence>
<dbReference type="InterPro" id="IPR041735">
    <property type="entry name" value="4OHPhenylPyrv_dOase_C"/>
</dbReference>
<dbReference type="InterPro" id="IPR004360">
    <property type="entry name" value="Glyas_Fos-R_dOase_dom"/>
</dbReference>
<dbReference type="GO" id="GO:0003868">
    <property type="term" value="F:4-hydroxyphenylpyruvate dioxygenase activity"/>
    <property type="evidence" value="ECO:0007669"/>
    <property type="project" value="UniProtKB-EC"/>
</dbReference>
<dbReference type="CDD" id="cd08342">
    <property type="entry name" value="HPPD_N_like"/>
    <property type="match status" value="1"/>
</dbReference>
<dbReference type="GO" id="GO:0006559">
    <property type="term" value="P:L-phenylalanine catabolic process"/>
    <property type="evidence" value="ECO:0007669"/>
    <property type="project" value="UniProtKB-KW"/>
</dbReference>
<evidence type="ECO:0000256" key="1">
    <source>
        <dbReference type="ARBA" id="ARBA00001962"/>
    </source>
</evidence>
<evidence type="ECO:0000313" key="17">
    <source>
        <dbReference type="EMBL" id="KAJ1921392.1"/>
    </source>
</evidence>
<evidence type="ECO:0000313" key="18">
    <source>
        <dbReference type="Proteomes" id="UP001150538"/>
    </source>
</evidence>
<evidence type="ECO:0000256" key="4">
    <source>
        <dbReference type="ARBA" id="ARBA00005877"/>
    </source>
</evidence>
<keyword evidence="11" id="KW-0408">Iron</keyword>
<feature type="region of interest" description="Disordered" evidence="15">
    <location>
        <begin position="297"/>
        <end position="319"/>
    </location>
</feature>
<dbReference type="PROSITE" id="PS51819">
    <property type="entry name" value="VOC"/>
    <property type="match status" value="2"/>
</dbReference>
<keyword evidence="7" id="KW-0963">Cytoplasm</keyword>